<dbReference type="Proteomes" id="UP000325690">
    <property type="component" value="Unassembled WGS sequence"/>
</dbReference>
<feature type="signal peptide" evidence="1">
    <location>
        <begin position="1"/>
        <end position="23"/>
    </location>
</feature>
<dbReference type="RefSeq" id="WP_003889380.1">
    <property type="nucleotide sequence ID" value="NZ_ANBO01000019.1"/>
</dbReference>
<sequence length="146" mass="16024">MRAALATVVLLISAVLAPATARADTQYGIFHLVIEGRYDFHTWMWSLSRCKGDIPECLRVTAIPQPIAKAFSYRGDAALVDGQWVLSVDVPDGLRCGDVYFGPVVATRDVYTWDPVTRAGWLESSFAAGCDGRPGTLRYPFSLARL</sequence>
<name>A0A5N5UXK6_MYCPH</name>
<accession>A0A5N5UXK6</accession>
<feature type="chain" id="PRO_5024338144" evidence="1">
    <location>
        <begin position="24"/>
        <end position="146"/>
    </location>
</feature>
<evidence type="ECO:0000313" key="3">
    <source>
        <dbReference type="Proteomes" id="UP000325690"/>
    </source>
</evidence>
<gene>
    <name evidence="2" type="ORF">MPHL21000_16790</name>
</gene>
<dbReference type="EMBL" id="ANBP01000024">
    <property type="protein sequence ID" value="KAB7754345.1"/>
    <property type="molecule type" value="Genomic_DNA"/>
</dbReference>
<evidence type="ECO:0000313" key="2">
    <source>
        <dbReference type="EMBL" id="KAB7754345.1"/>
    </source>
</evidence>
<reference evidence="2 3" key="1">
    <citation type="submission" date="2012-10" db="EMBL/GenBank/DDBJ databases">
        <title>The draft sequence of the Mycobacterium pheli genome.</title>
        <authorList>
            <person name="Pettersson B.M.F."/>
            <person name="Das S."/>
            <person name="Dasgupta S."/>
            <person name="Bhattacharya A."/>
            <person name="Kirsebom L.A."/>
        </authorList>
    </citation>
    <scope>NUCLEOTIDE SEQUENCE [LARGE SCALE GENOMIC DNA]</scope>
    <source>
        <strain evidence="2 3">CCUG 21000</strain>
    </source>
</reference>
<protein>
    <submittedName>
        <fullName evidence="2">Uncharacterized protein</fullName>
    </submittedName>
</protein>
<proteinExistence type="predicted"/>
<comment type="caution">
    <text evidence="2">The sequence shown here is derived from an EMBL/GenBank/DDBJ whole genome shotgun (WGS) entry which is preliminary data.</text>
</comment>
<keyword evidence="1" id="KW-0732">Signal</keyword>
<organism evidence="2 3">
    <name type="scientific">Mycolicibacterium phlei DSM 43239 = CCUG 21000</name>
    <dbReference type="NCBI Taxonomy" id="1226750"/>
    <lineage>
        <taxon>Bacteria</taxon>
        <taxon>Bacillati</taxon>
        <taxon>Actinomycetota</taxon>
        <taxon>Actinomycetes</taxon>
        <taxon>Mycobacteriales</taxon>
        <taxon>Mycobacteriaceae</taxon>
        <taxon>Mycolicibacterium</taxon>
    </lineage>
</organism>
<dbReference type="AlphaFoldDB" id="A0A5N5UXK6"/>
<evidence type="ECO:0000256" key="1">
    <source>
        <dbReference type="SAM" id="SignalP"/>
    </source>
</evidence>
<keyword evidence="3" id="KW-1185">Reference proteome</keyword>